<dbReference type="CDD" id="cd00487">
    <property type="entry name" value="Pep_deformylase"/>
    <property type="match status" value="1"/>
</dbReference>
<dbReference type="PIRSF" id="PIRSF004749">
    <property type="entry name" value="Pep_def"/>
    <property type="match status" value="1"/>
</dbReference>
<accession>A0A9D1CRF4</accession>
<dbReference type="PANTHER" id="PTHR10458:SF22">
    <property type="entry name" value="PEPTIDE DEFORMYLASE"/>
    <property type="match status" value="1"/>
</dbReference>
<comment type="catalytic activity">
    <reaction evidence="3">
        <text>N-terminal N-formyl-L-methionyl-[peptide] + H2O = N-terminal L-methionyl-[peptide] + formate</text>
        <dbReference type="Rhea" id="RHEA:24420"/>
        <dbReference type="Rhea" id="RHEA-COMP:10639"/>
        <dbReference type="Rhea" id="RHEA-COMP:10640"/>
        <dbReference type="ChEBI" id="CHEBI:15377"/>
        <dbReference type="ChEBI" id="CHEBI:15740"/>
        <dbReference type="ChEBI" id="CHEBI:49298"/>
        <dbReference type="ChEBI" id="CHEBI:64731"/>
        <dbReference type="EC" id="3.5.1.88"/>
    </reaction>
</comment>
<dbReference type="InterPro" id="IPR023635">
    <property type="entry name" value="Peptide_deformylase"/>
</dbReference>
<feature type="binding site" evidence="3">
    <location>
        <position position="130"/>
    </location>
    <ligand>
        <name>Fe cation</name>
        <dbReference type="ChEBI" id="CHEBI:24875"/>
    </ligand>
</feature>
<dbReference type="Proteomes" id="UP000886887">
    <property type="component" value="Unassembled WGS sequence"/>
</dbReference>
<dbReference type="NCBIfam" id="NF001159">
    <property type="entry name" value="PRK00150.1-3"/>
    <property type="match status" value="1"/>
</dbReference>
<proteinExistence type="inferred from homology"/>
<dbReference type="NCBIfam" id="TIGR00079">
    <property type="entry name" value="pept_deformyl"/>
    <property type="match status" value="1"/>
</dbReference>
<dbReference type="Pfam" id="PF01327">
    <property type="entry name" value="Pep_deformylase"/>
    <property type="match status" value="1"/>
</dbReference>
<reference evidence="4" key="1">
    <citation type="submission" date="2020-10" db="EMBL/GenBank/DDBJ databases">
        <authorList>
            <person name="Gilroy R."/>
        </authorList>
    </citation>
    <scope>NUCLEOTIDE SEQUENCE</scope>
    <source>
        <strain evidence="4">ChiSxjej2B14-6234</strain>
    </source>
</reference>
<feature type="active site" evidence="3">
    <location>
        <position position="131"/>
    </location>
</feature>
<dbReference type="PANTHER" id="PTHR10458">
    <property type="entry name" value="PEPTIDE DEFORMYLASE"/>
    <property type="match status" value="1"/>
</dbReference>
<dbReference type="InterPro" id="IPR036821">
    <property type="entry name" value="Peptide_deformylase_sf"/>
</dbReference>
<feature type="binding site" evidence="3">
    <location>
        <position position="88"/>
    </location>
    <ligand>
        <name>Fe cation</name>
        <dbReference type="ChEBI" id="CHEBI:24875"/>
    </ligand>
</feature>
<dbReference type="Gene3D" id="3.90.45.10">
    <property type="entry name" value="Peptide deformylase"/>
    <property type="match status" value="1"/>
</dbReference>
<dbReference type="SUPFAM" id="SSF56420">
    <property type="entry name" value="Peptide deformylase"/>
    <property type="match status" value="1"/>
</dbReference>
<dbReference type="GO" id="GO:0042586">
    <property type="term" value="F:peptide deformylase activity"/>
    <property type="evidence" value="ECO:0007669"/>
    <property type="project" value="UniProtKB-UniRule"/>
</dbReference>
<dbReference type="EC" id="3.5.1.88" evidence="3"/>
<keyword evidence="2 3" id="KW-0408">Iron</keyword>
<comment type="similarity">
    <text evidence="1 3">Belongs to the polypeptide deformylase family.</text>
</comment>
<feature type="binding site" evidence="3">
    <location>
        <position position="134"/>
    </location>
    <ligand>
        <name>Fe cation</name>
        <dbReference type="ChEBI" id="CHEBI:24875"/>
    </ligand>
</feature>
<reference evidence="4" key="2">
    <citation type="journal article" date="2021" name="PeerJ">
        <title>Extensive microbial diversity within the chicken gut microbiome revealed by metagenomics and culture.</title>
        <authorList>
            <person name="Gilroy R."/>
            <person name="Ravi A."/>
            <person name="Getino M."/>
            <person name="Pursley I."/>
            <person name="Horton D.L."/>
            <person name="Alikhan N.F."/>
            <person name="Baker D."/>
            <person name="Gharbi K."/>
            <person name="Hall N."/>
            <person name="Watson M."/>
            <person name="Adriaenssens E.M."/>
            <person name="Foster-Nyarko E."/>
            <person name="Jarju S."/>
            <person name="Secka A."/>
            <person name="Antonio M."/>
            <person name="Oren A."/>
            <person name="Chaudhuri R.R."/>
            <person name="La Ragione R."/>
            <person name="Hildebrand F."/>
            <person name="Pallen M.J."/>
        </authorList>
    </citation>
    <scope>NUCLEOTIDE SEQUENCE</scope>
    <source>
        <strain evidence="4">ChiSxjej2B14-6234</strain>
    </source>
</reference>
<keyword evidence="3" id="KW-0648">Protein biosynthesis</keyword>
<dbReference type="GO" id="GO:0006412">
    <property type="term" value="P:translation"/>
    <property type="evidence" value="ECO:0007669"/>
    <property type="project" value="UniProtKB-UniRule"/>
</dbReference>
<dbReference type="GO" id="GO:0046872">
    <property type="term" value="F:metal ion binding"/>
    <property type="evidence" value="ECO:0007669"/>
    <property type="project" value="UniProtKB-KW"/>
</dbReference>
<comment type="caution">
    <text evidence="4">The sequence shown here is derived from an EMBL/GenBank/DDBJ whole genome shotgun (WGS) entry which is preliminary data.</text>
</comment>
<dbReference type="PRINTS" id="PR01576">
    <property type="entry name" value="PDEFORMYLASE"/>
</dbReference>
<evidence type="ECO:0000313" key="5">
    <source>
        <dbReference type="Proteomes" id="UP000886887"/>
    </source>
</evidence>
<organism evidence="4 5">
    <name type="scientific">Candidatus Onthenecus intestinigallinarum</name>
    <dbReference type="NCBI Taxonomy" id="2840875"/>
    <lineage>
        <taxon>Bacteria</taxon>
        <taxon>Bacillati</taxon>
        <taxon>Bacillota</taxon>
        <taxon>Clostridia</taxon>
        <taxon>Eubacteriales</taxon>
        <taxon>Candidatus Onthenecus</taxon>
    </lineage>
</organism>
<dbReference type="AlphaFoldDB" id="A0A9D1CRF4"/>
<name>A0A9D1CRF4_9FIRM</name>
<dbReference type="EMBL" id="DVFJ01000036">
    <property type="protein sequence ID" value="HIQ72517.1"/>
    <property type="molecule type" value="Genomic_DNA"/>
</dbReference>
<comment type="cofactor">
    <cofactor evidence="3">
        <name>Fe(2+)</name>
        <dbReference type="ChEBI" id="CHEBI:29033"/>
    </cofactor>
    <text evidence="3">Binds 1 Fe(2+) ion.</text>
</comment>
<comment type="function">
    <text evidence="3">Removes the formyl group from the N-terminal Met of newly synthesized proteins. Requires at least a dipeptide for an efficient rate of reaction. N-terminal L-methionine is a prerequisite for activity but the enzyme has broad specificity at other positions.</text>
</comment>
<sequence>MALRKLAYIEDDILRKKSRKVESFDQRLHVLLDDMAETMYKNNGCGLAAPQVSVLRRAIVMDVGEGLIEVVNPEIVSREGEVDGVEGCLSVPGRQGYVLRPQKVVVRGQDRNGQPIELTCEDWLARCACHEIDHLDGRLYVDIMHEEVFQTDEAEEEES</sequence>
<protein>
    <recommendedName>
        <fullName evidence="3">Peptide deformylase</fullName>
        <shortName evidence="3">PDF</shortName>
        <ecNumber evidence="3">3.5.1.88</ecNumber>
    </recommendedName>
    <alternativeName>
        <fullName evidence="3">Polypeptide deformylase</fullName>
    </alternativeName>
</protein>
<dbReference type="HAMAP" id="MF_00163">
    <property type="entry name" value="Pep_deformylase"/>
    <property type="match status" value="1"/>
</dbReference>
<evidence type="ECO:0000256" key="3">
    <source>
        <dbReference type="HAMAP-Rule" id="MF_00163"/>
    </source>
</evidence>
<keyword evidence="3 4" id="KW-0378">Hydrolase</keyword>
<evidence type="ECO:0000313" key="4">
    <source>
        <dbReference type="EMBL" id="HIQ72517.1"/>
    </source>
</evidence>
<gene>
    <name evidence="3 4" type="primary">def</name>
    <name evidence="4" type="ORF">IAB73_09975</name>
</gene>
<evidence type="ECO:0000256" key="1">
    <source>
        <dbReference type="ARBA" id="ARBA00010759"/>
    </source>
</evidence>
<evidence type="ECO:0000256" key="2">
    <source>
        <dbReference type="ARBA" id="ARBA00023004"/>
    </source>
</evidence>
<keyword evidence="3" id="KW-0479">Metal-binding</keyword>